<sequence length="158" mass="17410">MFTTDQGLELGRVKLPSASLSSWASWFTDPHEKFTSEQFREKRKGIAAKRELALGDDVTGARAFAYQGAVALYTALGAPAGLGAGVLRDCSSTLRNSSFRLERRCNARLLDEEDDIQRRDIADLSTVAGSGDVQRTELRERSAVVGRKWLDLAVERFG</sequence>
<dbReference type="RefSeq" id="WP_135791772.1">
    <property type="nucleotide sequence ID" value="NZ_BNBQ01000007.1"/>
</dbReference>
<protein>
    <submittedName>
        <fullName evidence="1">Uncharacterized protein</fullName>
    </submittedName>
</protein>
<dbReference type="Proteomes" id="UP000298513">
    <property type="component" value="Unassembled WGS sequence"/>
</dbReference>
<evidence type="ECO:0000313" key="2">
    <source>
        <dbReference type="Proteomes" id="UP000298513"/>
    </source>
</evidence>
<evidence type="ECO:0000313" key="1">
    <source>
        <dbReference type="EMBL" id="TGN82936.1"/>
    </source>
</evidence>
<dbReference type="GeneID" id="91532259"/>
<dbReference type="AlphaFoldDB" id="A0A4Z1DHW0"/>
<gene>
    <name evidence="1" type="ORF">E5082_15105</name>
</gene>
<proteinExistence type="predicted"/>
<organism evidence="1 2">
    <name type="scientific">Streptomyces griseoluteus</name>
    <dbReference type="NCBI Taxonomy" id="29306"/>
    <lineage>
        <taxon>Bacteria</taxon>
        <taxon>Bacillati</taxon>
        <taxon>Actinomycetota</taxon>
        <taxon>Actinomycetes</taxon>
        <taxon>Kitasatosporales</taxon>
        <taxon>Streptomycetaceae</taxon>
        <taxon>Streptomyces</taxon>
    </lineage>
</organism>
<keyword evidence="2" id="KW-1185">Reference proteome</keyword>
<reference evidence="1 2" key="1">
    <citation type="submission" date="2019-04" db="EMBL/GenBank/DDBJ databases">
        <title>Streptomyces sp. nov. Bv016 isolated from bark of Buahinia variegata.</title>
        <authorList>
            <person name="Kanchanasin P."/>
            <person name="Tanasupawat S."/>
            <person name="Yuki M."/>
            <person name="Kudo T."/>
        </authorList>
    </citation>
    <scope>NUCLEOTIDE SEQUENCE [LARGE SCALE GENOMIC DNA]</scope>
    <source>
        <strain evidence="1 2">JCM 4765</strain>
    </source>
</reference>
<comment type="caution">
    <text evidence="1">The sequence shown here is derived from an EMBL/GenBank/DDBJ whole genome shotgun (WGS) entry which is preliminary data.</text>
</comment>
<name>A0A4Z1DHW0_STRGP</name>
<accession>A0A4Z1DHW0</accession>
<dbReference type="EMBL" id="SRRU01000005">
    <property type="protein sequence ID" value="TGN82936.1"/>
    <property type="molecule type" value="Genomic_DNA"/>
</dbReference>